<dbReference type="Proteomes" id="UP001195483">
    <property type="component" value="Unassembled WGS sequence"/>
</dbReference>
<evidence type="ECO:0000313" key="1">
    <source>
        <dbReference type="EMBL" id="KAK3609473.1"/>
    </source>
</evidence>
<reference evidence="1" key="3">
    <citation type="submission" date="2023-05" db="EMBL/GenBank/DDBJ databases">
        <authorList>
            <person name="Smith C.H."/>
        </authorList>
    </citation>
    <scope>NUCLEOTIDE SEQUENCE</scope>
    <source>
        <strain evidence="1">CHS0354</strain>
        <tissue evidence="1">Mantle</tissue>
    </source>
</reference>
<comment type="caution">
    <text evidence="1">The sequence shown here is derived from an EMBL/GenBank/DDBJ whole genome shotgun (WGS) entry which is preliminary data.</text>
</comment>
<name>A0AAE0TGX9_9BIVA</name>
<sequence>MGGYPISKLCSPSHMNALIKTAFSQSHECFNKTIFLIVHQSKVLMRKVIKSYLVRNFRVAFNQKCQNCKIQKFSLTQTQHVLTFPLHTPYSSGNIISDSKY</sequence>
<dbReference type="AlphaFoldDB" id="A0AAE0TGX9"/>
<accession>A0AAE0TGX9</accession>
<evidence type="ECO:0000313" key="2">
    <source>
        <dbReference type="Proteomes" id="UP001195483"/>
    </source>
</evidence>
<reference evidence="1" key="2">
    <citation type="journal article" date="2021" name="Genome Biol. Evol.">
        <title>Developing a high-quality reference genome for a parasitic bivalve with doubly uniparental inheritance (Bivalvia: Unionida).</title>
        <authorList>
            <person name="Smith C.H."/>
        </authorList>
    </citation>
    <scope>NUCLEOTIDE SEQUENCE</scope>
    <source>
        <strain evidence="1">CHS0354</strain>
        <tissue evidence="1">Mantle</tissue>
    </source>
</reference>
<dbReference type="EMBL" id="JAEAOA010001239">
    <property type="protein sequence ID" value="KAK3609473.1"/>
    <property type="molecule type" value="Genomic_DNA"/>
</dbReference>
<proteinExistence type="predicted"/>
<reference evidence="1" key="1">
    <citation type="journal article" date="2021" name="Genome Biol. Evol.">
        <title>A High-Quality Reference Genome for a Parasitic Bivalve with Doubly Uniparental Inheritance (Bivalvia: Unionida).</title>
        <authorList>
            <person name="Smith C.H."/>
        </authorList>
    </citation>
    <scope>NUCLEOTIDE SEQUENCE</scope>
    <source>
        <strain evidence="1">CHS0354</strain>
    </source>
</reference>
<protein>
    <submittedName>
        <fullName evidence="1">Uncharacterized protein</fullName>
    </submittedName>
</protein>
<organism evidence="1 2">
    <name type="scientific">Potamilus streckersoni</name>
    <dbReference type="NCBI Taxonomy" id="2493646"/>
    <lineage>
        <taxon>Eukaryota</taxon>
        <taxon>Metazoa</taxon>
        <taxon>Spiralia</taxon>
        <taxon>Lophotrochozoa</taxon>
        <taxon>Mollusca</taxon>
        <taxon>Bivalvia</taxon>
        <taxon>Autobranchia</taxon>
        <taxon>Heteroconchia</taxon>
        <taxon>Palaeoheterodonta</taxon>
        <taxon>Unionida</taxon>
        <taxon>Unionoidea</taxon>
        <taxon>Unionidae</taxon>
        <taxon>Ambleminae</taxon>
        <taxon>Lampsilini</taxon>
        <taxon>Potamilus</taxon>
    </lineage>
</organism>
<gene>
    <name evidence="1" type="ORF">CHS0354_020407</name>
</gene>
<keyword evidence="2" id="KW-1185">Reference proteome</keyword>